<sequence>MLEALIRVPSSPKRMVESQQRIFAVSDCFINGDSQCPHLESSGPSHHPYLLPHMPLLYLPGATMDLIRTFHPSNQHF</sequence>
<reference evidence="1 2" key="1">
    <citation type="submission" date="2019-05" db="EMBL/GenBank/DDBJ databases">
        <title>Emergence of the Ug99 lineage of the wheat stem rust pathogen through somatic hybridization.</title>
        <authorList>
            <person name="Li F."/>
            <person name="Upadhyaya N.M."/>
            <person name="Sperschneider J."/>
            <person name="Matny O."/>
            <person name="Nguyen-Phuc H."/>
            <person name="Mago R."/>
            <person name="Raley C."/>
            <person name="Miller M.E."/>
            <person name="Silverstein K.A.T."/>
            <person name="Henningsen E."/>
            <person name="Hirsch C.D."/>
            <person name="Visser B."/>
            <person name="Pretorius Z.A."/>
            <person name="Steffenson B.J."/>
            <person name="Schwessinger B."/>
            <person name="Dodds P.N."/>
            <person name="Figueroa M."/>
        </authorList>
    </citation>
    <scope>NUCLEOTIDE SEQUENCE [LARGE SCALE GENOMIC DNA]</scope>
    <source>
        <strain evidence="1 2">Ug99</strain>
    </source>
</reference>
<dbReference type="Proteomes" id="UP000325313">
    <property type="component" value="Unassembled WGS sequence"/>
</dbReference>
<dbReference type="EMBL" id="VDEP01000481">
    <property type="protein sequence ID" value="KAA1070996.1"/>
    <property type="molecule type" value="Genomic_DNA"/>
</dbReference>
<protein>
    <submittedName>
        <fullName evidence="1">Uncharacterized protein</fullName>
    </submittedName>
</protein>
<name>A0A5B0M3L6_PUCGR</name>
<evidence type="ECO:0000313" key="2">
    <source>
        <dbReference type="Proteomes" id="UP000325313"/>
    </source>
</evidence>
<dbReference type="AlphaFoldDB" id="A0A5B0M3L6"/>
<gene>
    <name evidence="1" type="ORF">PGTUg99_008056</name>
</gene>
<evidence type="ECO:0000313" key="1">
    <source>
        <dbReference type="EMBL" id="KAA1070996.1"/>
    </source>
</evidence>
<organism evidence="1 2">
    <name type="scientific">Puccinia graminis f. sp. tritici</name>
    <dbReference type="NCBI Taxonomy" id="56615"/>
    <lineage>
        <taxon>Eukaryota</taxon>
        <taxon>Fungi</taxon>
        <taxon>Dikarya</taxon>
        <taxon>Basidiomycota</taxon>
        <taxon>Pucciniomycotina</taxon>
        <taxon>Pucciniomycetes</taxon>
        <taxon>Pucciniales</taxon>
        <taxon>Pucciniaceae</taxon>
        <taxon>Puccinia</taxon>
    </lineage>
</organism>
<proteinExistence type="predicted"/>
<accession>A0A5B0M3L6</accession>
<comment type="caution">
    <text evidence="1">The sequence shown here is derived from an EMBL/GenBank/DDBJ whole genome shotgun (WGS) entry which is preliminary data.</text>
</comment>